<dbReference type="PANTHER" id="PTHR34387">
    <property type="entry name" value="SLR1258 PROTEIN"/>
    <property type="match status" value="1"/>
</dbReference>
<comment type="caution">
    <text evidence="1">The sequence shown here is derived from an EMBL/GenBank/DDBJ whole genome shotgun (WGS) entry which is preliminary data.</text>
</comment>
<dbReference type="PANTHER" id="PTHR34387:SF2">
    <property type="entry name" value="SLR1258 PROTEIN"/>
    <property type="match status" value="1"/>
</dbReference>
<accession>A0AAP2YXM6</accession>
<dbReference type="EMBL" id="JAOPKB010000003">
    <property type="protein sequence ID" value="MCU4972471.1"/>
    <property type="molecule type" value="Genomic_DNA"/>
</dbReference>
<proteinExistence type="predicted"/>
<dbReference type="InterPro" id="IPR007497">
    <property type="entry name" value="SIMPL/DUF541"/>
</dbReference>
<sequence>MNRRQFLAVSGIGVATAMAGCVGSAFEDESEPEAQGLAGDEYGTIEVSASGRAETDPDRAIVHVGVEARGESADDVRSELVEGAESLRETFAELGIPEDDVQTANYRINERRQETGFEGVHAFRVTVDDVDRVGEIIDASVEAGADTVGRVNFTLQDETREALRDEALDDALANADEEADHIAGNREVEITATQSVSTTDVDVRPVRYDAAHEVADDGAAGQSTEIDSGPVTVSATVTVVYRFEY</sequence>
<evidence type="ECO:0000313" key="4">
    <source>
        <dbReference type="Proteomes" id="UP001321018"/>
    </source>
</evidence>
<dbReference type="InterPro" id="IPR052022">
    <property type="entry name" value="26kDa_periplasmic_antigen"/>
</dbReference>
<dbReference type="Gene3D" id="3.30.70.2970">
    <property type="entry name" value="Protein of unknown function (DUF541), domain 2"/>
    <property type="match status" value="1"/>
</dbReference>
<dbReference type="GO" id="GO:0006974">
    <property type="term" value="P:DNA damage response"/>
    <property type="evidence" value="ECO:0007669"/>
    <property type="project" value="TreeGrafter"/>
</dbReference>
<evidence type="ECO:0000313" key="3">
    <source>
        <dbReference type="Proteomes" id="UP001320972"/>
    </source>
</evidence>
<gene>
    <name evidence="2" type="ORF">OB955_06930</name>
    <name evidence="1" type="ORF">OB960_05645</name>
</gene>
<dbReference type="Gene3D" id="3.30.110.170">
    <property type="entry name" value="Protein of unknown function (DUF541), domain 1"/>
    <property type="match status" value="1"/>
</dbReference>
<dbReference type="RefSeq" id="WP_338002720.1">
    <property type="nucleotide sequence ID" value="NZ_JAOPKA010000002.1"/>
</dbReference>
<name>A0AAP2YXM6_9EURY</name>
<evidence type="ECO:0000313" key="2">
    <source>
        <dbReference type="EMBL" id="MCU4972471.1"/>
    </source>
</evidence>
<keyword evidence="3" id="KW-1185">Reference proteome</keyword>
<dbReference type="EMBL" id="JAOPKA010000002">
    <property type="protein sequence ID" value="MCU4740883.1"/>
    <property type="molecule type" value="Genomic_DNA"/>
</dbReference>
<dbReference type="AlphaFoldDB" id="A0AAP2YXM6"/>
<dbReference type="PROSITE" id="PS51257">
    <property type="entry name" value="PROKAR_LIPOPROTEIN"/>
    <property type="match status" value="1"/>
</dbReference>
<evidence type="ECO:0000313" key="1">
    <source>
        <dbReference type="EMBL" id="MCU4740883.1"/>
    </source>
</evidence>
<dbReference type="Proteomes" id="UP001320972">
    <property type="component" value="Unassembled WGS sequence"/>
</dbReference>
<dbReference type="Proteomes" id="UP001321018">
    <property type="component" value="Unassembled WGS sequence"/>
</dbReference>
<dbReference type="Pfam" id="PF04402">
    <property type="entry name" value="SIMPL"/>
    <property type="match status" value="1"/>
</dbReference>
<reference evidence="1 3" key="1">
    <citation type="submission" date="2022-09" db="EMBL/GenBank/DDBJ databases">
        <title>Enrichment on poylsaccharides allowed isolation of novel metabolic and taxonomic groups of Haloarchaea.</title>
        <authorList>
            <person name="Sorokin D.Y."/>
            <person name="Elcheninov A.G."/>
            <person name="Khizhniak T.V."/>
            <person name="Kolganova T.V."/>
            <person name="Kublanov I.V."/>
        </authorList>
    </citation>
    <scope>NUCLEOTIDE SEQUENCE</scope>
    <source>
        <strain evidence="2 3">AArc-m2/3/4</strain>
        <strain evidence="1">AArc-xg1-1</strain>
    </source>
</reference>
<organism evidence="1 4">
    <name type="scientific">Natronoglomus mannanivorans</name>
    <dbReference type="NCBI Taxonomy" id="2979990"/>
    <lineage>
        <taxon>Archaea</taxon>
        <taxon>Methanobacteriati</taxon>
        <taxon>Methanobacteriota</taxon>
        <taxon>Stenosarchaea group</taxon>
        <taxon>Halobacteria</taxon>
        <taxon>Halobacteriales</taxon>
        <taxon>Natrialbaceae</taxon>
        <taxon>Natronoglomus</taxon>
    </lineage>
</organism>
<protein>
    <submittedName>
        <fullName evidence="1">SIMPL domain-containing protein</fullName>
    </submittedName>
</protein>